<evidence type="ECO:0000259" key="6">
    <source>
        <dbReference type="Pfam" id="PF14737"/>
    </source>
</evidence>
<feature type="compositionally biased region" description="Low complexity" evidence="5">
    <location>
        <begin position="467"/>
        <end position="482"/>
    </location>
</feature>
<dbReference type="Proteomes" id="UP000221165">
    <property type="component" value="Unassembled WGS sequence"/>
</dbReference>
<dbReference type="InterPro" id="IPR027974">
    <property type="entry name" value="DUF4470"/>
</dbReference>
<dbReference type="Pfam" id="PF14740">
    <property type="entry name" value="DUF4471"/>
    <property type="match status" value="1"/>
</dbReference>
<reference evidence="8 9" key="1">
    <citation type="journal article" date="2017" name="Int. J. Parasitol.">
        <title>The genome of the protozoan parasite Cystoisospora suis and a reverse vaccinology approach to identify vaccine candidates.</title>
        <authorList>
            <person name="Palmieri N."/>
            <person name="Shrestha A."/>
            <person name="Ruttkowski B."/>
            <person name="Beck T."/>
            <person name="Vogl C."/>
            <person name="Tomley F."/>
            <person name="Blake D.P."/>
            <person name="Joachim A."/>
        </authorList>
    </citation>
    <scope>NUCLEOTIDE SEQUENCE [LARGE SCALE GENOMIC DNA]</scope>
    <source>
        <strain evidence="8 9">Wien I</strain>
    </source>
</reference>
<organism evidence="8 9">
    <name type="scientific">Cystoisospora suis</name>
    <dbReference type="NCBI Taxonomy" id="483139"/>
    <lineage>
        <taxon>Eukaryota</taxon>
        <taxon>Sar</taxon>
        <taxon>Alveolata</taxon>
        <taxon>Apicomplexa</taxon>
        <taxon>Conoidasida</taxon>
        <taxon>Coccidia</taxon>
        <taxon>Eucoccidiorida</taxon>
        <taxon>Eimeriorina</taxon>
        <taxon>Sarcocystidae</taxon>
        <taxon>Cystoisospora</taxon>
    </lineage>
</organism>
<evidence type="ECO:0000256" key="1">
    <source>
        <dbReference type="ARBA" id="ARBA00004496"/>
    </source>
</evidence>
<evidence type="ECO:0008006" key="10">
    <source>
        <dbReference type="Google" id="ProtNLM"/>
    </source>
</evidence>
<evidence type="ECO:0000256" key="5">
    <source>
        <dbReference type="SAM" id="MobiDB-lite"/>
    </source>
</evidence>
<evidence type="ECO:0000256" key="3">
    <source>
        <dbReference type="ARBA" id="ARBA00022490"/>
    </source>
</evidence>
<protein>
    <recommendedName>
        <fullName evidence="10">Dynein assembly factor 3, axonemal</fullName>
    </recommendedName>
</protein>
<dbReference type="PANTHER" id="PTHR22118">
    <property type="entry name" value="DYNEIN ASSEMBLY FACTOR 3, AXONEMAL"/>
    <property type="match status" value="1"/>
</dbReference>
<dbReference type="GO" id="GO:0005737">
    <property type="term" value="C:cytoplasm"/>
    <property type="evidence" value="ECO:0007669"/>
    <property type="project" value="UniProtKB-SubCell"/>
</dbReference>
<keyword evidence="3" id="KW-0963">Cytoplasm</keyword>
<gene>
    <name evidence="8" type="ORF">CSUI_006125</name>
</gene>
<name>A0A2C6KV58_9APIC</name>
<dbReference type="GO" id="GO:0044458">
    <property type="term" value="P:motile cilium assembly"/>
    <property type="evidence" value="ECO:0007669"/>
    <property type="project" value="TreeGrafter"/>
</dbReference>
<dbReference type="VEuPathDB" id="ToxoDB:CSUI_006125"/>
<keyword evidence="9" id="KW-1185">Reference proteome</keyword>
<dbReference type="OrthoDB" id="538817at2759"/>
<sequence length="516" mass="57765">MATDVSSGLGFVRFWASAPALDICKVLKQHGVEPPRDNGPQPAKHGCDGPNDGCRGPGEATENKPGEDDKAVNVLLLGLGDLHHVLLTASRLWKHERRSAQLHFFIHEEAAEVLARHVLLLDVINDTALSLRDRTEAFLDIYANCRLLSKTAANIQQRQAYLTDFVCGERFHRLSNLLDLSHLKHRQRDEIQEAIETWHTLIKFDVDTLRDQRLRHCYAERYDFKVNLMDWNYQMNLAPSASIIHWRQYKRFALTGIAFDARLAEQTEPNRTLASYTAATDKKRGQSVKVRGFWGDIVNGPFCAYGVETRQCYKDRLFRKINQQHRYHTQDIATFNLTSIIYGLQEEQELSLPQQADGEDKPPYPTPTELAFLALESQKKSARSEATKPEDSPEESTKSTRAGTPGKESDSGLEEPLTHTASQEILENDPPRQKGSEEGLEEESRESTRSLDYSDRTDPPSDKQPTSSDSGAAVGDGPADAGKTTDTRKAGDVPLPTDKLLRGKVVRAALCSVAHV</sequence>
<comment type="similarity">
    <text evidence="2">Belongs to the DNAAF3 family.</text>
</comment>
<accession>A0A2C6KV58</accession>
<dbReference type="InterPro" id="IPR039304">
    <property type="entry name" value="DNAAF3"/>
</dbReference>
<feature type="region of interest" description="Disordered" evidence="5">
    <location>
        <begin position="377"/>
        <end position="496"/>
    </location>
</feature>
<evidence type="ECO:0000313" key="9">
    <source>
        <dbReference type="Proteomes" id="UP000221165"/>
    </source>
</evidence>
<feature type="domain" description="DUF4470" evidence="6">
    <location>
        <begin position="61"/>
        <end position="146"/>
    </location>
</feature>
<dbReference type="GO" id="GO:0070286">
    <property type="term" value="P:axonemal dynein complex assembly"/>
    <property type="evidence" value="ECO:0007669"/>
    <property type="project" value="InterPro"/>
</dbReference>
<dbReference type="GeneID" id="94429501"/>
<dbReference type="Pfam" id="PF14737">
    <property type="entry name" value="DUF4470"/>
    <property type="match status" value="1"/>
</dbReference>
<feature type="compositionally biased region" description="Basic and acidic residues" evidence="5">
    <location>
        <begin position="445"/>
        <end position="461"/>
    </location>
</feature>
<feature type="domain" description="Dynein assembly factor 3 C-terminal" evidence="7">
    <location>
        <begin position="178"/>
        <end position="394"/>
    </location>
</feature>
<evidence type="ECO:0000256" key="2">
    <source>
        <dbReference type="ARBA" id="ARBA00010449"/>
    </source>
</evidence>
<evidence type="ECO:0000256" key="4">
    <source>
        <dbReference type="ARBA" id="ARBA00022794"/>
    </source>
</evidence>
<dbReference type="EMBL" id="MIGC01003047">
    <property type="protein sequence ID" value="PHJ20042.1"/>
    <property type="molecule type" value="Genomic_DNA"/>
</dbReference>
<evidence type="ECO:0000313" key="8">
    <source>
        <dbReference type="EMBL" id="PHJ20042.1"/>
    </source>
</evidence>
<feature type="compositionally biased region" description="Basic and acidic residues" evidence="5">
    <location>
        <begin position="377"/>
        <end position="398"/>
    </location>
</feature>
<comment type="subcellular location">
    <subcellularLocation>
        <location evidence="1">Cytoplasm</location>
    </subcellularLocation>
</comment>
<proteinExistence type="inferred from homology"/>
<evidence type="ECO:0000259" key="7">
    <source>
        <dbReference type="Pfam" id="PF14740"/>
    </source>
</evidence>
<feature type="region of interest" description="Disordered" evidence="5">
    <location>
        <begin position="32"/>
        <end position="67"/>
    </location>
</feature>
<dbReference type="AlphaFoldDB" id="A0A2C6KV58"/>
<keyword evidence="4" id="KW-0970">Cilium biogenesis/degradation</keyword>
<comment type="caution">
    <text evidence="8">The sequence shown here is derived from an EMBL/GenBank/DDBJ whole genome shotgun (WGS) entry which is preliminary data.</text>
</comment>
<dbReference type="InterPro" id="IPR028235">
    <property type="entry name" value="DNAAF3_C"/>
</dbReference>
<dbReference type="RefSeq" id="XP_067921733.1">
    <property type="nucleotide sequence ID" value="XM_068066290.1"/>
</dbReference>
<dbReference type="PANTHER" id="PTHR22118:SF14">
    <property type="entry name" value="DYNEIN AXONEMAL ASSEMBLY FACTOR 3"/>
    <property type="match status" value="1"/>
</dbReference>